<accession>A0A1F6DYN6</accession>
<gene>
    <name evidence="1" type="ORF">A3D71_01150</name>
</gene>
<organism evidence="1 2">
    <name type="scientific">Candidatus Kaiserbacteria bacterium RIFCSPHIGHO2_02_FULL_55_20</name>
    <dbReference type="NCBI Taxonomy" id="1798497"/>
    <lineage>
        <taxon>Bacteria</taxon>
        <taxon>Candidatus Kaiseribacteriota</taxon>
    </lineage>
</organism>
<evidence type="ECO:0000313" key="2">
    <source>
        <dbReference type="Proteomes" id="UP000177652"/>
    </source>
</evidence>
<dbReference type="EMBL" id="MFLK01000006">
    <property type="protein sequence ID" value="OGG66457.1"/>
    <property type="molecule type" value="Genomic_DNA"/>
</dbReference>
<dbReference type="Proteomes" id="UP000177652">
    <property type="component" value="Unassembled WGS sequence"/>
</dbReference>
<comment type="caution">
    <text evidence="1">The sequence shown here is derived from an EMBL/GenBank/DDBJ whole genome shotgun (WGS) entry which is preliminary data.</text>
</comment>
<reference evidence="1 2" key="1">
    <citation type="journal article" date="2016" name="Nat. Commun.">
        <title>Thousands of microbial genomes shed light on interconnected biogeochemical processes in an aquifer system.</title>
        <authorList>
            <person name="Anantharaman K."/>
            <person name="Brown C.T."/>
            <person name="Hug L.A."/>
            <person name="Sharon I."/>
            <person name="Castelle C.J."/>
            <person name="Probst A.J."/>
            <person name="Thomas B.C."/>
            <person name="Singh A."/>
            <person name="Wilkins M.J."/>
            <person name="Karaoz U."/>
            <person name="Brodie E.L."/>
            <person name="Williams K.H."/>
            <person name="Hubbard S.S."/>
            <person name="Banfield J.F."/>
        </authorList>
    </citation>
    <scope>NUCLEOTIDE SEQUENCE [LARGE SCALE GENOMIC DNA]</scope>
</reference>
<dbReference type="AlphaFoldDB" id="A0A1F6DYN6"/>
<protein>
    <submittedName>
        <fullName evidence="1">Uncharacterized protein</fullName>
    </submittedName>
</protein>
<name>A0A1F6DYN6_9BACT</name>
<sequence>MGEDIPDSVAQRKALERQVRDYVDERGIAPDSWNNIYGGVGILLRRQEAWAQIEPIPTYEQYVREYSPDPSGDIVMKISNKELVAQYDEVVRKINLEIGTGVKSEVQVSNIRALIDEARKIIRGDIDLR</sequence>
<evidence type="ECO:0000313" key="1">
    <source>
        <dbReference type="EMBL" id="OGG66457.1"/>
    </source>
</evidence>
<proteinExistence type="predicted"/>